<accession>A0A5A7QPS5</accession>
<dbReference type="Proteomes" id="UP000325081">
    <property type="component" value="Unassembled WGS sequence"/>
</dbReference>
<dbReference type="GO" id="GO:0005840">
    <property type="term" value="C:ribosome"/>
    <property type="evidence" value="ECO:0007669"/>
    <property type="project" value="UniProtKB-KW"/>
</dbReference>
<proteinExistence type="predicted"/>
<evidence type="ECO:0000313" key="2">
    <source>
        <dbReference type="EMBL" id="GER46872.1"/>
    </source>
</evidence>
<comment type="caution">
    <text evidence="2">The sequence shown here is derived from an EMBL/GenBank/DDBJ whole genome shotgun (WGS) entry which is preliminary data.</text>
</comment>
<feature type="region of interest" description="Disordered" evidence="1">
    <location>
        <begin position="167"/>
        <end position="210"/>
    </location>
</feature>
<feature type="region of interest" description="Disordered" evidence="1">
    <location>
        <begin position="1"/>
        <end position="33"/>
    </location>
</feature>
<keyword evidence="3" id="KW-1185">Reference proteome</keyword>
<keyword evidence="2" id="KW-0689">Ribosomal protein</keyword>
<feature type="compositionally biased region" description="Basic and acidic residues" evidence="1">
    <location>
        <begin position="170"/>
        <end position="189"/>
    </location>
</feature>
<name>A0A5A7QPS5_STRAF</name>
<reference evidence="3" key="1">
    <citation type="journal article" date="2019" name="Curr. Biol.">
        <title>Genome Sequence of Striga asiatica Provides Insight into the Evolution of Plant Parasitism.</title>
        <authorList>
            <person name="Yoshida S."/>
            <person name="Kim S."/>
            <person name="Wafula E.K."/>
            <person name="Tanskanen J."/>
            <person name="Kim Y.M."/>
            <person name="Honaas L."/>
            <person name="Yang Z."/>
            <person name="Spallek T."/>
            <person name="Conn C.E."/>
            <person name="Ichihashi Y."/>
            <person name="Cheong K."/>
            <person name="Cui S."/>
            <person name="Der J.P."/>
            <person name="Gundlach H."/>
            <person name="Jiao Y."/>
            <person name="Hori C."/>
            <person name="Ishida J.K."/>
            <person name="Kasahara H."/>
            <person name="Kiba T."/>
            <person name="Kim M.S."/>
            <person name="Koo N."/>
            <person name="Laohavisit A."/>
            <person name="Lee Y.H."/>
            <person name="Lumba S."/>
            <person name="McCourt P."/>
            <person name="Mortimer J.C."/>
            <person name="Mutuku J.M."/>
            <person name="Nomura T."/>
            <person name="Sasaki-Sekimoto Y."/>
            <person name="Seto Y."/>
            <person name="Wang Y."/>
            <person name="Wakatake T."/>
            <person name="Sakakibara H."/>
            <person name="Demura T."/>
            <person name="Yamaguchi S."/>
            <person name="Yoneyama K."/>
            <person name="Manabe R.I."/>
            <person name="Nelson D.C."/>
            <person name="Schulman A.H."/>
            <person name="Timko M.P."/>
            <person name="dePamphilis C.W."/>
            <person name="Choi D."/>
            <person name="Shirasu K."/>
        </authorList>
    </citation>
    <scope>NUCLEOTIDE SEQUENCE [LARGE SCALE GENOMIC DNA]</scope>
    <source>
        <strain evidence="3">cv. UVA1</strain>
    </source>
</reference>
<evidence type="ECO:0000256" key="1">
    <source>
        <dbReference type="SAM" id="MobiDB-lite"/>
    </source>
</evidence>
<dbReference type="EMBL" id="BKCP01007671">
    <property type="protein sequence ID" value="GER46872.1"/>
    <property type="molecule type" value="Genomic_DNA"/>
</dbReference>
<keyword evidence="2" id="KW-0687">Ribonucleoprotein</keyword>
<organism evidence="2 3">
    <name type="scientific">Striga asiatica</name>
    <name type="common">Asiatic witchweed</name>
    <name type="synonym">Buchnera asiatica</name>
    <dbReference type="NCBI Taxonomy" id="4170"/>
    <lineage>
        <taxon>Eukaryota</taxon>
        <taxon>Viridiplantae</taxon>
        <taxon>Streptophyta</taxon>
        <taxon>Embryophyta</taxon>
        <taxon>Tracheophyta</taxon>
        <taxon>Spermatophyta</taxon>
        <taxon>Magnoliopsida</taxon>
        <taxon>eudicotyledons</taxon>
        <taxon>Gunneridae</taxon>
        <taxon>Pentapetalae</taxon>
        <taxon>asterids</taxon>
        <taxon>lamiids</taxon>
        <taxon>Lamiales</taxon>
        <taxon>Orobanchaceae</taxon>
        <taxon>Buchnereae</taxon>
        <taxon>Striga</taxon>
    </lineage>
</organism>
<dbReference type="AlphaFoldDB" id="A0A5A7QPS5"/>
<protein>
    <submittedName>
        <fullName evidence="2">30S ribosomal protein S2</fullName>
    </submittedName>
</protein>
<sequence length="210" mass="23354">MENPNHDGAAFPPLTDHEPTAHQSEPAASRQSFDSSHRQLIQSMVENLSESEKVNLILTAAMRYAVVRGDLITALARNESRTICIHILACDATTPVKVFRVLNEFGGMDNAHFQWYFEPDYVIAMVSFVDPRAATRVLQTSAEDVEELQLQWHAYTADCAACRRAWTEPPKNKEMDSEEEMKKADDGRKQGGGGAAAEKDEENESGSPKD</sequence>
<evidence type="ECO:0000313" key="3">
    <source>
        <dbReference type="Proteomes" id="UP000325081"/>
    </source>
</evidence>
<gene>
    <name evidence="2" type="ORF">STAS_23937</name>
</gene>